<organism evidence="10 11">
    <name type="scientific">Dendryphion nanum</name>
    <dbReference type="NCBI Taxonomy" id="256645"/>
    <lineage>
        <taxon>Eukaryota</taxon>
        <taxon>Fungi</taxon>
        <taxon>Dikarya</taxon>
        <taxon>Ascomycota</taxon>
        <taxon>Pezizomycotina</taxon>
        <taxon>Dothideomycetes</taxon>
        <taxon>Pleosporomycetidae</taxon>
        <taxon>Pleosporales</taxon>
        <taxon>Torulaceae</taxon>
        <taxon>Dendryphion</taxon>
    </lineage>
</organism>
<comment type="cofactor">
    <cofactor evidence="1">
        <name>FMN</name>
        <dbReference type="ChEBI" id="CHEBI:58210"/>
    </cofactor>
</comment>
<keyword evidence="7" id="KW-0560">Oxidoreductase</keyword>
<dbReference type="SUPFAM" id="SSF52218">
    <property type="entry name" value="Flavoproteins"/>
    <property type="match status" value="1"/>
</dbReference>
<feature type="compositionally biased region" description="Basic and acidic residues" evidence="8">
    <location>
        <begin position="277"/>
        <end position="296"/>
    </location>
</feature>
<keyword evidence="4" id="KW-0288">FMN</keyword>
<dbReference type="NCBIfam" id="TIGR02690">
    <property type="entry name" value="resist_ArsH"/>
    <property type="match status" value="1"/>
</dbReference>
<protein>
    <submittedName>
        <fullName evidence="10">Flavoprotein-like protein</fullName>
    </submittedName>
</protein>
<sequence length="303" mass="34603">MGTVANGDLNNTAAERTRIDVAIDQNYRNLSFAVPPSQDDPEVRKNYRPFILDDAHSSNDWISQLELSTVLKMVDTQILKSGGERLRVLVLHGSMRKRSYSRLLAYEASRILFRLGCDVRMYDPAGLPMKDDVQHSHPKVQELRELSKWSDGHIWISPEQHGNLTAVFKNQIDWVPLSTGSVRPTQGRTLAIAQVSGGSQSFNTVNSLRVLGRWMRMFAIPNQSSIPKAYTQFTEEEDGSRLMPSGNRDRLVDCMEEFVKYTIVMRPHFDLFGDRYSEREEKREKEEKVRLSKLENGELPSAS</sequence>
<dbReference type="PANTHER" id="PTHR43590">
    <property type="entry name" value="ARSENIC RESISTANCE PROTEIN ARSH (AFU_ORTHOLOGUE AFUA_5G15030)"/>
    <property type="match status" value="1"/>
</dbReference>
<evidence type="ECO:0000256" key="8">
    <source>
        <dbReference type="SAM" id="MobiDB-lite"/>
    </source>
</evidence>
<evidence type="ECO:0000256" key="4">
    <source>
        <dbReference type="ARBA" id="ARBA00022643"/>
    </source>
</evidence>
<evidence type="ECO:0000259" key="9">
    <source>
        <dbReference type="Pfam" id="PF03358"/>
    </source>
</evidence>
<evidence type="ECO:0000256" key="2">
    <source>
        <dbReference type="ARBA" id="ARBA00011881"/>
    </source>
</evidence>
<dbReference type="AlphaFoldDB" id="A0A9P9IIU7"/>
<comment type="subunit">
    <text evidence="2">Homotetramer.</text>
</comment>
<dbReference type="GO" id="GO:0016655">
    <property type="term" value="F:oxidoreductase activity, acting on NAD(P)H, quinone or similar compound as acceptor"/>
    <property type="evidence" value="ECO:0007669"/>
    <property type="project" value="TreeGrafter"/>
</dbReference>
<dbReference type="Pfam" id="PF03358">
    <property type="entry name" value="FMN_red"/>
    <property type="match status" value="1"/>
</dbReference>
<evidence type="ECO:0000256" key="6">
    <source>
        <dbReference type="ARBA" id="ARBA00022857"/>
    </source>
</evidence>
<feature type="region of interest" description="Disordered" evidence="8">
    <location>
        <begin position="277"/>
        <end position="303"/>
    </location>
</feature>
<dbReference type="InterPro" id="IPR005025">
    <property type="entry name" value="FMN_Rdtase-like_dom"/>
</dbReference>
<dbReference type="Gene3D" id="3.40.50.360">
    <property type="match status" value="1"/>
</dbReference>
<accession>A0A9P9IIU7</accession>
<evidence type="ECO:0000256" key="5">
    <source>
        <dbReference type="ARBA" id="ARBA00022741"/>
    </source>
</evidence>
<keyword evidence="11" id="KW-1185">Reference proteome</keyword>
<name>A0A9P9IIU7_9PLEO</name>
<evidence type="ECO:0000313" key="10">
    <source>
        <dbReference type="EMBL" id="KAH7120890.1"/>
    </source>
</evidence>
<dbReference type="PANTHER" id="PTHR43590:SF1">
    <property type="entry name" value="ARSENIC RESISTANCE PROTEIN ARSH (AFU_ORTHOLOGUE AFUA_5G15030)"/>
    <property type="match status" value="1"/>
</dbReference>
<reference evidence="10" key="1">
    <citation type="journal article" date="2021" name="Nat. Commun.">
        <title>Genetic determinants of endophytism in the Arabidopsis root mycobiome.</title>
        <authorList>
            <person name="Mesny F."/>
            <person name="Miyauchi S."/>
            <person name="Thiergart T."/>
            <person name="Pickel B."/>
            <person name="Atanasova L."/>
            <person name="Karlsson M."/>
            <person name="Huettel B."/>
            <person name="Barry K.W."/>
            <person name="Haridas S."/>
            <person name="Chen C."/>
            <person name="Bauer D."/>
            <person name="Andreopoulos W."/>
            <person name="Pangilinan J."/>
            <person name="LaButti K."/>
            <person name="Riley R."/>
            <person name="Lipzen A."/>
            <person name="Clum A."/>
            <person name="Drula E."/>
            <person name="Henrissat B."/>
            <person name="Kohler A."/>
            <person name="Grigoriev I.V."/>
            <person name="Martin F.M."/>
            <person name="Hacquard S."/>
        </authorList>
    </citation>
    <scope>NUCLEOTIDE SEQUENCE</scope>
    <source>
        <strain evidence="10">MPI-CAGE-CH-0243</strain>
    </source>
</reference>
<keyword evidence="6" id="KW-0521">NADP</keyword>
<gene>
    <name evidence="10" type="ORF">B0J11DRAFT_438333</name>
</gene>
<dbReference type="EMBL" id="JAGMWT010000010">
    <property type="protein sequence ID" value="KAH7120890.1"/>
    <property type="molecule type" value="Genomic_DNA"/>
</dbReference>
<keyword evidence="3" id="KW-0285">Flavoprotein</keyword>
<evidence type="ECO:0000256" key="3">
    <source>
        <dbReference type="ARBA" id="ARBA00022630"/>
    </source>
</evidence>
<dbReference type="GO" id="GO:0000166">
    <property type="term" value="F:nucleotide binding"/>
    <property type="evidence" value="ECO:0007669"/>
    <property type="project" value="UniProtKB-KW"/>
</dbReference>
<keyword evidence="5" id="KW-0547">Nucleotide-binding</keyword>
<dbReference type="OrthoDB" id="8300214at2759"/>
<feature type="domain" description="NADPH-dependent FMN reductase-like" evidence="9">
    <location>
        <begin position="87"/>
        <end position="230"/>
    </location>
</feature>
<evidence type="ECO:0000256" key="1">
    <source>
        <dbReference type="ARBA" id="ARBA00001917"/>
    </source>
</evidence>
<proteinExistence type="predicted"/>
<evidence type="ECO:0000256" key="7">
    <source>
        <dbReference type="ARBA" id="ARBA00023002"/>
    </source>
</evidence>
<comment type="caution">
    <text evidence="10">The sequence shown here is derived from an EMBL/GenBank/DDBJ whole genome shotgun (WGS) entry which is preliminary data.</text>
</comment>
<dbReference type="InterPro" id="IPR014063">
    <property type="entry name" value="Arsenate-R_ArsH"/>
</dbReference>
<evidence type="ECO:0000313" key="11">
    <source>
        <dbReference type="Proteomes" id="UP000700596"/>
    </source>
</evidence>
<dbReference type="FunFam" id="3.40.50.360:FF:000027">
    <property type="entry name" value="Arsenical resistance protein ArsH"/>
    <property type="match status" value="1"/>
</dbReference>
<dbReference type="InterPro" id="IPR029039">
    <property type="entry name" value="Flavoprotein-like_sf"/>
</dbReference>
<dbReference type="Proteomes" id="UP000700596">
    <property type="component" value="Unassembled WGS sequence"/>
</dbReference>